<protein>
    <recommendedName>
        <fullName evidence="2">MIT domain-containing protein</fullName>
    </recommendedName>
</protein>
<sequence>MEGQKTSPSQSVKNGAQNHLVQHPEDNRDEVERVKQRHNEAYLYVEQALNLDEKGHADQAIVLYQKSIACIDTACSIPDQSARCRGQEWQKARNLIQKMQRSRQQIQSRLNSLIQSHRKPSQVESESPPSYEEATGSAASNVDMALDDILCDDEKERVDLVMSAAMELFRIDDGVQVFFIKKDGYVSAPSYPSSLGVYKFVDGVNMEDGATAGVELSQVFLKIGDWTYPLLEGQSPVLHANWGAYIFPDVMSSAAEWLSWGIVKGATKTGELVKKGSVKLQQNITPEINAVKVDPTAQKGLYYTRKATEGVVMVSSFLVNKLGKATMYLAQKAAPQIRQHGEKYLPQCVIRKDSGGQSKLDGALEVAGGGIKGWVTVYMGLEQAAKTLAKNIADETVHVVKHKYGEELGNITEDTLYSGGNIAMTIHYTSNIGAKAIAKRVAKDTGQVLVVDAPVRKQTRPDPGDNQNGTMDCNDKSTELRDS</sequence>
<evidence type="ECO:0000313" key="3">
    <source>
        <dbReference type="EMBL" id="KAK2168757.1"/>
    </source>
</evidence>
<feature type="domain" description="MIT" evidence="2">
    <location>
        <begin position="34"/>
        <end position="112"/>
    </location>
</feature>
<name>A0AAD9NFW2_9ANNE</name>
<evidence type="ECO:0000313" key="4">
    <source>
        <dbReference type="Proteomes" id="UP001208570"/>
    </source>
</evidence>
<dbReference type="InterPro" id="IPR036181">
    <property type="entry name" value="MIT_dom_sf"/>
</dbReference>
<dbReference type="GO" id="GO:0005886">
    <property type="term" value="C:plasma membrane"/>
    <property type="evidence" value="ECO:0007669"/>
    <property type="project" value="TreeGrafter"/>
</dbReference>
<dbReference type="SUPFAM" id="SSF116846">
    <property type="entry name" value="MIT domain"/>
    <property type="match status" value="1"/>
</dbReference>
<dbReference type="EMBL" id="JAODUP010000014">
    <property type="protein sequence ID" value="KAK2168757.1"/>
    <property type="molecule type" value="Genomic_DNA"/>
</dbReference>
<dbReference type="AlphaFoldDB" id="A0AAD9NFW2"/>
<dbReference type="InterPro" id="IPR009686">
    <property type="entry name" value="Senescence/spartin_C"/>
</dbReference>
<evidence type="ECO:0000256" key="1">
    <source>
        <dbReference type="SAM" id="MobiDB-lite"/>
    </source>
</evidence>
<organism evidence="3 4">
    <name type="scientific">Paralvinella palmiformis</name>
    <dbReference type="NCBI Taxonomy" id="53620"/>
    <lineage>
        <taxon>Eukaryota</taxon>
        <taxon>Metazoa</taxon>
        <taxon>Spiralia</taxon>
        <taxon>Lophotrochozoa</taxon>
        <taxon>Annelida</taxon>
        <taxon>Polychaeta</taxon>
        <taxon>Sedentaria</taxon>
        <taxon>Canalipalpata</taxon>
        <taxon>Terebellida</taxon>
        <taxon>Terebelliformia</taxon>
        <taxon>Alvinellidae</taxon>
        <taxon>Paralvinella</taxon>
    </lineage>
</organism>
<dbReference type="PANTHER" id="PTHR21068:SF43">
    <property type="entry name" value="SPARTIN"/>
    <property type="match status" value="1"/>
</dbReference>
<proteinExistence type="predicted"/>
<keyword evidence="4" id="KW-1185">Reference proteome</keyword>
<feature type="region of interest" description="Disordered" evidence="1">
    <location>
        <begin position="453"/>
        <end position="483"/>
    </location>
</feature>
<dbReference type="Proteomes" id="UP001208570">
    <property type="component" value="Unassembled WGS sequence"/>
</dbReference>
<feature type="region of interest" description="Disordered" evidence="1">
    <location>
        <begin position="1"/>
        <end position="29"/>
    </location>
</feature>
<dbReference type="SMART" id="SM00745">
    <property type="entry name" value="MIT"/>
    <property type="match status" value="1"/>
</dbReference>
<feature type="region of interest" description="Disordered" evidence="1">
    <location>
        <begin position="113"/>
        <end position="137"/>
    </location>
</feature>
<accession>A0AAD9NFW2</accession>
<feature type="compositionally biased region" description="Basic and acidic residues" evidence="1">
    <location>
        <begin position="473"/>
        <end position="483"/>
    </location>
</feature>
<reference evidence="3" key="1">
    <citation type="journal article" date="2023" name="Mol. Biol. Evol.">
        <title>Third-Generation Sequencing Reveals the Adaptive Role of the Epigenome in Three Deep-Sea Polychaetes.</title>
        <authorList>
            <person name="Perez M."/>
            <person name="Aroh O."/>
            <person name="Sun Y."/>
            <person name="Lan Y."/>
            <person name="Juniper S.K."/>
            <person name="Young C.R."/>
            <person name="Angers B."/>
            <person name="Qian P.Y."/>
        </authorList>
    </citation>
    <scope>NUCLEOTIDE SEQUENCE</scope>
    <source>
        <strain evidence="3">P08H-3</strain>
    </source>
</reference>
<gene>
    <name evidence="3" type="ORF">LSH36_14g02027</name>
</gene>
<dbReference type="InterPro" id="IPR007330">
    <property type="entry name" value="MIT_dom"/>
</dbReference>
<dbReference type="PANTHER" id="PTHR21068">
    <property type="entry name" value="SPARTIN"/>
    <property type="match status" value="1"/>
</dbReference>
<dbReference type="Pfam" id="PF06911">
    <property type="entry name" value="Senescence"/>
    <property type="match status" value="1"/>
</dbReference>
<feature type="compositionally biased region" description="Polar residues" evidence="1">
    <location>
        <begin position="1"/>
        <end position="20"/>
    </location>
</feature>
<dbReference type="InterPro" id="IPR045036">
    <property type="entry name" value="Spartin-like"/>
</dbReference>
<dbReference type="GO" id="GO:0051301">
    <property type="term" value="P:cell division"/>
    <property type="evidence" value="ECO:0007669"/>
    <property type="project" value="TreeGrafter"/>
</dbReference>
<comment type="caution">
    <text evidence="3">The sequence shown here is derived from an EMBL/GenBank/DDBJ whole genome shotgun (WGS) entry which is preliminary data.</text>
</comment>
<evidence type="ECO:0000259" key="2">
    <source>
        <dbReference type="SMART" id="SM00745"/>
    </source>
</evidence>
<dbReference type="Gene3D" id="1.20.58.80">
    <property type="entry name" value="Phosphotransferase system, lactose/cellobiose-type IIA subunit"/>
    <property type="match status" value="1"/>
</dbReference>